<feature type="domain" description="HTH cro/C1-type" evidence="1">
    <location>
        <begin position="8"/>
        <end position="66"/>
    </location>
</feature>
<reference evidence="2" key="1">
    <citation type="submission" date="2020-07" db="EMBL/GenBank/DDBJ databases">
        <title>Dissolved microcystin release linked to lysis of a Microcystis spp. bloom in Lake Erie (USA) attributed to a novel cyanophage.</title>
        <authorList>
            <person name="McKindles K.M."/>
            <person name="Manes M.A."/>
            <person name="DeMarco J.R."/>
            <person name="McClure A."/>
            <person name="McKay R.M."/>
            <person name="Davis T.W."/>
            <person name="Bullerjahn G.S."/>
        </authorList>
    </citation>
    <scope>NUCLEOTIDE SEQUENCE</scope>
</reference>
<organism evidence="2">
    <name type="scientific">Bacteriophage sp</name>
    <dbReference type="NCBI Taxonomy" id="38018"/>
    <lineage>
        <taxon>Viruses</taxon>
    </lineage>
</organism>
<dbReference type="InterPro" id="IPR001387">
    <property type="entry name" value="Cro/C1-type_HTH"/>
</dbReference>
<dbReference type="Pfam" id="PF13443">
    <property type="entry name" value="HTH_26"/>
    <property type="match status" value="1"/>
</dbReference>
<evidence type="ECO:0000259" key="1">
    <source>
        <dbReference type="Pfam" id="PF13443"/>
    </source>
</evidence>
<name>A0A7G9A4C1_9VIRU</name>
<dbReference type="GO" id="GO:0003677">
    <property type="term" value="F:DNA binding"/>
    <property type="evidence" value="ECO:0007669"/>
    <property type="project" value="InterPro"/>
</dbReference>
<evidence type="ECO:0000313" key="2">
    <source>
        <dbReference type="EMBL" id="QNL31594.1"/>
    </source>
</evidence>
<protein>
    <submittedName>
        <fullName evidence="2">XRE family transcriptional regulator</fullName>
    </submittedName>
</protein>
<accession>A0A7G9A4C1</accession>
<dbReference type="Gene3D" id="1.10.260.40">
    <property type="entry name" value="lambda repressor-like DNA-binding domains"/>
    <property type="match status" value="1"/>
</dbReference>
<dbReference type="SUPFAM" id="SSF47413">
    <property type="entry name" value="lambda repressor-like DNA-binding domains"/>
    <property type="match status" value="1"/>
</dbReference>
<dbReference type="InterPro" id="IPR010982">
    <property type="entry name" value="Lambda_DNA-bd_dom_sf"/>
</dbReference>
<proteinExistence type="predicted"/>
<dbReference type="EMBL" id="MT840186">
    <property type="protein sequence ID" value="QNL31594.1"/>
    <property type="molecule type" value="Genomic_DNA"/>
</dbReference>
<sequence length="67" mass="7707">MVLKNRVKEFTEARGITIYKFIQQTGIAMSTGYKLSQNPDQLPSVAVLQAICDRYEIQPNEILYRVD</sequence>